<gene>
    <name evidence="1" type="ORF">ICL07_03650</name>
</gene>
<evidence type="ECO:0000313" key="2">
    <source>
        <dbReference type="Proteomes" id="UP000659124"/>
    </source>
</evidence>
<dbReference type="InterPro" id="IPR058238">
    <property type="entry name" value="Lant_leader_dom"/>
</dbReference>
<organism evidence="1 2">
    <name type="scientific">Chitinophaga qingshengii</name>
    <dbReference type="NCBI Taxonomy" id="1569794"/>
    <lineage>
        <taxon>Bacteria</taxon>
        <taxon>Pseudomonadati</taxon>
        <taxon>Bacteroidota</taxon>
        <taxon>Chitinophagia</taxon>
        <taxon>Chitinophagales</taxon>
        <taxon>Chitinophagaceae</taxon>
        <taxon>Chitinophaga</taxon>
    </lineage>
</organism>
<protein>
    <submittedName>
        <fullName evidence="1">Class I lanthipeptide</fullName>
    </submittedName>
</protein>
<comment type="caution">
    <text evidence="1">The sequence shown here is derived from an EMBL/GenBank/DDBJ whole genome shotgun (WGS) entry which is preliminary data.</text>
</comment>
<dbReference type="EMBL" id="JACVFC010000001">
    <property type="protein sequence ID" value="MBC9929453.1"/>
    <property type="molecule type" value="Genomic_DNA"/>
</dbReference>
<proteinExistence type="predicted"/>
<dbReference type="NCBIfam" id="NF038153">
    <property type="entry name" value="lant_leader_L1a"/>
    <property type="match status" value="1"/>
</dbReference>
<evidence type="ECO:0000313" key="1">
    <source>
        <dbReference type="EMBL" id="MBC9929453.1"/>
    </source>
</evidence>
<keyword evidence="2" id="KW-1185">Reference proteome</keyword>
<name>A0ABR7TGA1_9BACT</name>
<accession>A0ABR7TGA1</accession>
<dbReference type="RefSeq" id="WP_188086581.1">
    <property type="nucleotide sequence ID" value="NZ_JACVFC010000001.1"/>
</dbReference>
<reference evidence="1 2" key="1">
    <citation type="submission" date="2020-09" db="EMBL/GenBank/DDBJ databases">
        <title>Genome sequences of type strains of Chitinophaga qingshengii and Chitinophaga varians.</title>
        <authorList>
            <person name="Kittiwongwattana C."/>
        </authorList>
    </citation>
    <scope>NUCLEOTIDE SEQUENCE [LARGE SCALE GENOMIC DNA]</scope>
    <source>
        <strain evidence="1 2">JCM 30026</strain>
    </source>
</reference>
<dbReference type="Proteomes" id="UP000659124">
    <property type="component" value="Unassembled WGS sequence"/>
</dbReference>
<sequence>MRKTFEKKLVLNKIKVAKLNASQPGNIDVKAPTYTGCSLMAKCTPPASKVVNCL</sequence>